<dbReference type="PANTHER" id="PTHR47272">
    <property type="entry name" value="DDE_TNP_1_7 DOMAIN-CONTAINING PROTEIN"/>
    <property type="match status" value="1"/>
</dbReference>
<dbReference type="Proteomes" id="UP000648187">
    <property type="component" value="Unassembled WGS sequence"/>
</dbReference>
<feature type="domain" description="PiggyBac transposable element-derived protein" evidence="2">
    <location>
        <begin position="214"/>
        <end position="577"/>
    </location>
</feature>
<sequence>MPGTRSNKAVLQRARSKRILALIPARNSQSDDSDTTDCEEINVTPSEDETHCSSSTPSLDSSLERMNLFDSDGSDDDAPMSPTLQNAPTISITKDLPSSVMMQDIPFSPVLQAVFPSENVTDYNSIPSLSSIPLLPSPAVQSPLTLQPTPNTSQHLQKQITTRSVRRERNNCPRLVAKRIKRTPIDFKWKKTRFIHGATVEAMPFSHPPAELPSPRQYFALFFSDEIINDIVTQTNMYSVQKLGRSINVTAKDIEQFVAIHVIMGVVRMPCYLDYWSTQLRYAPVADIMSLKKYQLIRRYIHFVDSNEESLDRFQKVRPVVEKVRLNCLLSAEEENQFSIDEMTLPYKGKKAGNRRQYNAKKPKKWGFKAFVRSGVSGYIYDFLLYGGDDTFRNIQFTDREETLGFGGKVVVALCQSIKNKPCFVYFDNYYTSLELVVYLRNELGIFSLGTIKSNRLRGCQNVIDDDKKMKKKGRGSFSQIVCNENKIAVVKWFDNKPVTLVSSFADSYPVTKIKRYSKDHKAKIDIDCPKVVRHYNTHMGGVDLSDMLIALYRTQIKTRRWYMGIFAQILDISINNEVVERSDVAGPRLKIKKPVKSRPIDEIRYDGMGHLPNLESRGRCRMEQLKSRDRG</sequence>
<evidence type="ECO:0000313" key="4">
    <source>
        <dbReference type="Proteomes" id="UP000648187"/>
    </source>
</evidence>
<organism evidence="3 4">
    <name type="scientific">Spodoptera exigua</name>
    <name type="common">Beet armyworm</name>
    <name type="synonym">Noctua fulgens</name>
    <dbReference type="NCBI Taxonomy" id="7107"/>
    <lineage>
        <taxon>Eukaryota</taxon>
        <taxon>Metazoa</taxon>
        <taxon>Ecdysozoa</taxon>
        <taxon>Arthropoda</taxon>
        <taxon>Hexapoda</taxon>
        <taxon>Insecta</taxon>
        <taxon>Pterygota</taxon>
        <taxon>Neoptera</taxon>
        <taxon>Endopterygota</taxon>
        <taxon>Lepidoptera</taxon>
        <taxon>Glossata</taxon>
        <taxon>Ditrysia</taxon>
        <taxon>Noctuoidea</taxon>
        <taxon>Noctuidae</taxon>
        <taxon>Amphipyrinae</taxon>
        <taxon>Spodoptera</taxon>
    </lineage>
</organism>
<gene>
    <name evidence="3" type="ORF">HW555_013602</name>
</gene>
<comment type="caution">
    <text evidence="3">The sequence shown here is derived from an EMBL/GenBank/DDBJ whole genome shotgun (WGS) entry which is preliminary data.</text>
</comment>
<dbReference type="PANTHER" id="PTHR47272:SF1">
    <property type="entry name" value="PIGGYBAC TRANSPOSABLE ELEMENT-DERIVED PROTEIN 3-LIKE"/>
    <property type="match status" value="1"/>
</dbReference>
<name>A0A835G4S7_SPOEX</name>
<dbReference type="AlphaFoldDB" id="A0A835G4S7"/>
<evidence type="ECO:0000313" key="3">
    <source>
        <dbReference type="EMBL" id="KAF9405820.1"/>
    </source>
</evidence>
<evidence type="ECO:0000256" key="1">
    <source>
        <dbReference type="SAM" id="MobiDB-lite"/>
    </source>
</evidence>
<proteinExistence type="predicted"/>
<feature type="compositionally biased region" description="Acidic residues" evidence="1">
    <location>
        <begin position="31"/>
        <end position="40"/>
    </location>
</feature>
<keyword evidence="4" id="KW-1185">Reference proteome</keyword>
<evidence type="ECO:0000259" key="2">
    <source>
        <dbReference type="Pfam" id="PF13843"/>
    </source>
</evidence>
<reference evidence="3" key="1">
    <citation type="submission" date="2020-08" db="EMBL/GenBank/DDBJ databases">
        <title>Spodoptera exigua strain:BAW_Kor-Di-RS1 Genome sequencing and assembly.</title>
        <authorList>
            <person name="Kim J."/>
            <person name="Nam H.Y."/>
            <person name="Kwon M."/>
            <person name="Choi J.H."/>
            <person name="Cho S.R."/>
            <person name="Kim G.-H."/>
        </authorList>
    </citation>
    <scope>NUCLEOTIDE SEQUENCE</scope>
    <source>
        <strain evidence="3">BAW_Kor-Di-RS1</strain>
        <tissue evidence="3">Whole-body</tissue>
    </source>
</reference>
<feature type="region of interest" description="Disordered" evidence="1">
    <location>
        <begin position="24"/>
        <end position="61"/>
    </location>
</feature>
<dbReference type="EMBL" id="JACKWZ010000676">
    <property type="protein sequence ID" value="KAF9405820.1"/>
    <property type="molecule type" value="Genomic_DNA"/>
</dbReference>
<accession>A0A835G4S7</accession>
<dbReference type="Pfam" id="PF13843">
    <property type="entry name" value="DDE_Tnp_1_7"/>
    <property type="match status" value="1"/>
</dbReference>
<protein>
    <recommendedName>
        <fullName evidence="2">PiggyBac transposable element-derived protein domain-containing protein</fullName>
    </recommendedName>
</protein>
<dbReference type="InterPro" id="IPR029526">
    <property type="entry name" value="PGBD"/>
</dbReference>